<accession>A0A6M3JZR4</accession>
<gene>
    <name evidence="1" type="ORF">MM415A01761_0002</name>
    <name evidence="2" type="ORF">MM415B02343_0002</name>
</gene>
<organism evidence="1">
    <name type="scientific">viral metagenome</name>
    <dbReference type="NCBI Taxonomy" id="1070528"/>
    <lineage>
        <taxon>unclassified sequences</taxon>
        <taxon>metagenomes</taxon>
        <taxon>organismal metagenomes</taxon>
    </lineage>
</organism>
<proteinExistence type="predicted"/>
<evidence type="ECO:0000313" key="1">
    <source>
        <dbReference type="EMBL" id="QJA75543.1"/>
    </source>
</evidence>
<sequence length="61" mass="7140">MPANKAIQVNCKLKDCYWNLGKYKNNCASREILLQDNRCAHFITKQEAEQRLKDIATYCTM</sequence>
<protein>
    <submittedName>
        <fullName evidence="1">Uncharacterized protein</fullName>
    </submittedName>
</protein>
<dbReference type="EMBL" id="MT142536">
    <property type="protein sequence ID" value="QJA84828.1"/>
    <property type="molecule type" value="Genomic_DNA"/>
</dbReference>
<reference evidence="1" key="1">
    <citation type="submission" date="2020-03" db="EMBL/GenBank/DDBJ databases">
        <title>The deep terrestrial virosphere.</title>
        <authorList>
            <person name="Holmfeldt K."/>
            <person name="Nilsson E."/>
            <person name="Simone D."/>
            <person name="Lopez-Fernandez M."/>
            <person name="Wu X."/>
            <person name="de Brujin I."/>
            <person name="Lundin D."/>
            <person name="Andersson A."/>
            <person name="Bertilsson S."/>
            <person name="Dopson M."/>
        </authorList>
    </citation>
    <scope>NUCLEOTIDE SEQUENCE</scope>
    <source>
        <strain evidence="1">MM415A01761</strain>
        <strain evidence="2">MM415B02343</strain>
    </source>
</reference>
<dbReference type="AlphaFoldDB" id="A0A6M3JZR4"/>
<name>A0A6M3JZR4_9ZZZZ</name>
<evidence type="ECO:0000313" key="2">
    <source>
        <dbReference type="EMBL" id="QJA84828.1"/>
    </source>
</evidence>
<dbReference type="EMBL" id="MT142170">
    <property type="protein sequence ID" value="QJA75543.1"/>
    <property type="molecule type" value="Genomic_DNA"/>
</dbReference>